<protein>
    <submittedName>
        <fullName evidence="2">Uncharacterized protein</fullName>
    </submittedName>
</protein>
<gene>
    <name evidence="2" type="ORF">NDU88_003144</name>
</gene>
<evidence type="ECO:0000256" key="1">
    <source>
        <dbReference type="SAM" id="MobiDB-lite"/>
    </source>
</evidence>
<dbReference type="AlphaFoldDB" id="A0AAV7RHR2"/>
<dbReference type="EMBL" id="JANPWB010000009">
    <property type="protein sequence ID" value="KAJ1150350.1"/>
    <property type="molecule type" value="Genomic_DNA"/>
</dbReference>
<name>A0AAV7RHR2_PLEWA</name>
<feature type="region of interest" description="Disordered" evidence="1">
    <location>
        <begin position="61"/>
        <end position="85"/>
    </location>
</feature>
<comment type="caution">
    <text evidence="2">The sequence shown here is derived from an EMBL/GenBank/DDBJ whole genome shotgun (WGS) entry which is preliminary data.</text>
</comment>
<evidence type="ECO:0000313" key="2">
    <source>
        <dbReference type="EMBL" id="KAJ1150350.1"/>
    </source>
</evidence>
<keyword evidence="3" id="KW-1185">Reference proteome</keyword>
<evidence type="ECO:0000313" key="3">
    <source>
        <dbReference type="Proteomes" id="UP001066276"/>
    </source>
</evidence>
<reference evidence="2" key="1">
    <citation type="journal article" date="2022" name="bioRxiv">
        <title>Sequencing and chromosome-scale assembly of the giantPleurodeles waltlgenome.</title>
        <authorList>
            <person name="Brown T."/>
            <person name="Elewa A."/>
            <person name="Iarovenko S."/>
            <person name="Subramanian E."/>
            <person name="Araus A.J."/>
            <person name="Petzold A."/>
            <person name="Susuki M."/>
            <person name="Suzuki K.-i.T."/>
            <person name="Hayashi T."/>
            <person name="Toyoda A."/>
            <person name="Oliveira C."/>
            <person name="Osipova E."/>
            <person name="Leigh N.D."/>
            <person name="Simon A."/>
            <person name="Yun M.H."/>
        </authorList>
    </citation>
    <scope>NUCLEOTIDE SEQUENCE</scope>
    <source>
        <strain evidence="2">20211129_DDA</strain>
        <tissue evidence="2">Liver</tissue>
    </source>
</reference>
<sequence>MSASRGGLFFYSALPLRARIPVRRSPGRREPFRSRSCNLGPRPLGLGFRCAAPAPPALIPPLRSAASAGKLPTGARPASRSRPPL</sequence>
<dbReference type="Proteomes" id="UP001066276">
    <property type="component" value="Chromosome 5"/>
</dbReference>
<organism evidence="2 3">
    <name type="scientific">Pleurodeles waltl</name>
    <name type="common">Iberian ribbed newt</name>
    <dbReference type="NCBI Taxonomy" id="8319"/>
    <lineage>
        <taxon>Eukaryota</taxon>
        <taxon>Metazoa</taxon>
        <taxon>Chordata</taxon>
        <taxon>Craniata</taxon>
        <taxon>Vertebrata</taxon>
        <taxon>Euteleostomi</taxon>
        <taxon>Amphibia</taxon>
        <taxon>Batrachia</taxon>
        <taxon>Caudata</taxon>
        <taxon>Salamandroidea</taxon>
        <taxon>Salamandridae</taxon>
        <taxon>Pleurodelinae</taxon>
        <taxon>Pleurodeles</taxon>
    </lineage>
</organism>
<proteinExistence type="predicted"/>
<accession>A0AAV7RHR2</accession>